<keyword evidence="2 3" id="KW-0472">Membrane</keyword>
<sequence length="470" mass="52916">MHENNQFNEYIAFFRKNLGVGESFDVGERKLIIGGKESCIYYIEGFIISDILQEIISDFFSVAKKDMDQTVTAMDFIKSHLPYAQVTLESNTDKMVKAVLSGLIILLVDGYSEAMIIDLRTYPVRGIEEPEKEKSLRGPKDGFVETLMFNTKMIRRRIRDTRLVFEMHTIGSASKTDVCVTFMKGIADEKVLEKIRDKMKGIRVDTLTVGDQSLVEAIAKSQWLNPFPKVRYTQRPDVVAAHLTEGKVAILVDNSPTVILIPTSIFDFLQDTDDYYFPILTGNYFRMLRIMNMLAVIFLTPAYLLIAEEHIPVPDRLDFFIPDEGYAIPLFAQFILLEFAIDALKLASLNTPSSLGMSLSVIGALILGQFSIDSGWFIPQTILCMAVLALASFTQPSIELGYAIKFMRILILVGVAVAGVYGAVAGIIINIIALVKTKNIIGVCYLYPLYPFDWKILKRLVFRTRKDAKD</sequence>
<accession>A0A8J7W447</accession>
<dbReference type="InterPro" id="IPR050768">
    <property type="entry name" value="UPF0353/GerABKA_families"/>
</dbReference>
<dbReference type="EMBL" id="JAGSND010000008">
    <property type="protein sequence ID" value="MBR0598788.1"/>
    <property type="molecule type" value="Genomic_DNA"/>
</dbReference>
<feature type="transmembrane region" description="Helical" evidence="3">
    <location>
        <begin position="354"/>
        <end position="372"/>
    </location>
</feature>
<dbReference type="RefSeq" id="WP_227018914.1">
    <property type="nucleotide sequence ID" value="NZ_JAGSND010000008.1"/>
</dbReference>
<keyword evidence="3" id="KW-0812">Transmembrane</keyword>
<evidence type="ECO:0000256" key="1">
    <source>
        <dbReference type="ARBA" id="ARBA00005278"/>
    </source>
</evidence>
<keyword evidence="5" id="KW-1185">Reference proteome</keyword>
<name>A0A8J7W447_9FIRM</name>
<dbReference type="AlphaFoldDB" id="A0A8J7W447"/>
<dbReference type="PANTHER" id="PTHR22550:SF9">
    <property type="entry name" value="STAGE V SPORULATION PROTEIN AF"/>
    <property type="match status" value="1"/>
</dbReference>
<dbReference type="PIRSF" id="PIRSF005690">
    <property type="entry name" value="GerBA"/>
    <property type="match status" value="1"/>
</dbReference>
<dbReference type="InterPro" id="IPR004995">
    <property type="entry name" value="Spore_Ger"/>
</dbReference>
<reference evidence="4" key="2">
    <citation type="submission" date="2021-04" db="EMBL/GenBank/DDBJ databases">
        <authorList>
            <person name="Liu J."/>
        </authorList>
    </citation>
    <scope>NUCLEOTIDE SEQUENCE</scope>
    <source>
        <strain evidence="4">BAD-6</strain>
    </source>
</reference>
<comment type="caution">
    <text evidence="4">The sequence shown here is derived from an EMBL/GenBank/DDBJ whole genome shotgun (WGS) entry which is preliminary data.</text>
</comment>
<evidence type="ECO:0000313" key="4">
    <source>
        <dbReference type="EMBL" id="MBR0598788.1"/>
    </source>
</evidence>
<keyword evidence="3" id="KW-1133">Transmembrane helix</keyword>
<feature type="transmembrane region" description="Helical" evidence="3">
    <location>
        <begin position="410"/>
        <end position="434"/>
    </location>
</feature>
<evidence type="ECO:0000313" key="5">
    <source>
        <dbReference type="Proteomes" id="UP000675664"/>
    </source>
</evidence>
<feature type="transmembrane region" description="Helical" evidence="3">
    <location>
        <begin position="287"/>
        <end position="306"/>
    </location>
</feature>
<dbReference type="Pfam" id="PF03323">
    <property type="entry name" value="GerA"/>
    <property type="match status" value="1"/>
</dbReference>
<feature type="transmembrane region" description="Helical" evidence="3">
    <location>
        <begin position="378"/>
        <end position="398"/>
    </location>
</feature>
<comment type="similarity">
    <text evidence="1">Belongs to the GerABKA family.</text>
</comment>
<organism evidence="4 5">
    <name type="scientific">Sinanaerobacter chloroacetimidivorans</name>
    <dbReference type="NCBI Taxonomy" id="2818044"/>
    <lineage>
        <taxon>Bacteria</taxon>
        <taxon>Bacillati</taxon>
        <taxon>Bacillota</taxon>
        <taxon>Clostridia</taxon>
        <taxon>Peptostreptococcales</taxon>
        <taxon>Anaerovoracaceae</taxon>
        <taxon>Sinanaerobacter</taxon>
    </lineage>
</organism>
<dbReference type="GO" id="GO:0009847">
    <property type="term" value="P:spore germination"/>
    <property type="evidence" value="ECO:0007669"/>
    <property type="project" value="InterPro"/>
</dbReference>
<dbReference type="GO" id="GO:0016020">
    <property type="term" value="C:membrane"/>
    <property type="evidence" value="ECO:0007669"/>
    <property type="project" value="InterPro"/>
</dbReference>
<evidence type="ECO:0000256" key="2">
    <source>
        <dbReference type="ARBA" id="ARBA00023136"/>
    </source>
</evidence>
<dbReference type="Proteomes" id="UP000675664">
    <property type="component" value="Unassembled WGS sequence"/>
</dbReference>
<dbReference type="PANTHER" id="PTHR22550">
    <property type="entry name" value="SPORE GERMINATION PROTEIN"/>
    <property type="match status" value="1"/>
</dbReference>
<proteinExistence type="inferred from homology"/>
<reference evidence="4" key="1">
    <citation type="submission" date="2021-04" db="EMBL/GenBank/DDBJ databases">
        <title>Sinoanaerobacter chloroacetimidivorans sp. nov., an obligate anaerobic bacterium isolated from anaerobic sludge.</title>
        <authorList>
            <person name="Bao Y."/>
        </authorList>
    </citation>
    <scope>NUCLEOTIDE SEQUENCE</scope>
    <source>
        <strain evidence="4">BAD-6</strain>
    </source>
</reference>
<gene>
    <name evidence="4" type="ORF">KCX82_12930</name>
</gene>
<protein>
    <submittedName>
        <fullName evidence="4">Spore germination protein</fullName>
    </submittedName>
</protein>
<evidence type="ECO:0000256" key="3">
    <source>
        <dbReference type="SAM" id="Phobius"/>
    </source>
</evidence>